<dbReference type="Proteomes" id="UP000029833">
    <property type="component" value="Unassembled WGS sequence"/>
</dbReference>
<dbReference type="Pfam" id="PF07690">
    <property type="entry name" value="MFS_1"/>
    <property type="match status" value="1"/>
</dbReference>
<dbReference type="STRING" id="1408250.Q760_11185"/>
<feature type="transmembrane region" description="Helical" evidence="1">
    <location>
        <begin position="83"/>
        <end position="100"/>
    </location>
</feature>
<feature type="transmembrane region" description="Helical" evidence="1">
    <location>
        <begin position="12"/>
        <end position="39"/>
    </location>
</feature>
<feature type="transmembrane region" description="Helical" evidence="1">
    <location>
        <begin position="305"/>
        <end position="327"/>
    </location>
</feature>
<evidence type="ECO:0000313" key="3">
    <source>
        <dbReference type="Proteomes" id="UP000029833"/>
    </source>
</evidence>
<dbReference type="PANTHER" id="PTHR23542">
    <property type="match status" value="1"/>
</dbReference>
<dbReference type="InterPro" id="IPR036259">
    <property type="entry name" value="MFS_trans_sf"/>
</dbReference>
<keyword evidence="1" id="KW-0472">Membrane</keyword>
<dbReference type="InterPro" id="IPR011701">
    <property type="entry name" value="MFS"/>
</dbReference>
<evidence type="ECO:0000256" key="1">
    <source>
        <dbReference type="SAM" id="Phobius"/>
    </source>
</evidence>
<feature type="transmembrane region" description="Helical" evidence="1">
    <location>
        <begin position="106"/>
        <end position="127"/>
    </location>
</feature>
<dbReference type="Gene3D" id="1.20.1250.20">
    <property type="entry name" value="MFS general substrate transporter like domains"/>
    <property type="match status" value="1"/>
</dbReference>
<feature type="transmembrane region" description="Helical" evidence="1">
    <location>
        <begin position="282"/>
        <end position="299"/>
    </location>
</feature>
<organism evidence="2 3">
    <name type="scientific">Cellulomonas cellasea DSM 20118</name>
    <dbReference type="NCBI Taxonomy" id="1408250"/>
    <lineage>
        <taxon>Bacteria</taxon>
        <taxon>Bacillati</taxon>
        <taxon>Actinomycetota</taxon>
        <taxon>Actinomycetes</taxon>
        <taxon>Micrococcales</taxon>
        <taxon>Cellulomonadaceae</taxon>
        <taxon>Cellulomonas</taxon>
    </lineage>
</organism>
<protein>
    <submittedName>
        <fullName evidence="2">Major facilitator transporter</fullName>
    </submittedName>
</protein>
<feature type="transmembrane region" description="Helical" evidence="1">
    <location>
        <begin position="339"/>
        <end position="362"/>
    </location>
</feature>
<feature type="transmembrane region" description="Helical" evidence="1">
    <location>
        <begin position="368"/>
        <end position="389"/>
    </location>
</feature>
<feature type="transmembrane region" description="Helical" evidence="1">
    <location>
        <begin position="45"/>
        <end position="63"/>
    </location>
</feature>
<comment type="caution">
    <text evidence="2">The sequence shown here is derived from an EMBL/GenBank/DDBJ whole genome shotgun (WGS) entry which is preliminary data.</text>
</comment>
<keyword evidence="1" id="KW-1133">Transmembrane helix</keyword>
<feature type="transmembrane region" description="Helical" evidence="1">
    <location>
        <begin position="172"/>
        <end position="189"/>
    </location>
</feature>
<dbReference type="GO" id="GO:0022857">
    <property type="term" value="F:transmembrane transporter activity"/>
    <property type="evidence" value="ECO:0007669"/>
    <property type="project" value="InterPro"/>
</dbReference>
<dbReference type="RefSeq" id="WP_034627609.1">
    <property type="nucleotide sequence ID" value="NZ_AXNT01000035.1"/>
</dbReference>
<proteinExistence type="predicted"/>
<keyword evidence="1" id="KW-0812">Transmembrane</keyword>
<reference evidence="2 3" key="1">
    <citation type="submission" date="2013-10" db="EMBL/GenBank/DDBJ databases">
        <authorList>
            <person name="Wang G."/>
            <person name="Zhuang W."/>
        </authorList>
    </citation>
    <scope>NUCLEOTIDE SEQUENCE [LARGE SCALE GENOMIC DNA]</scope>
    <source>
        <strain evidence="2 3">DSM 20118</strain>
    </source>
</reference>
<name>A0A0A0B996_9CELL</name>
<feature type="transmembrane region" description="Helical" evidence="1">
    <location>
        <begin position="250"/>
        <end position="270"/>
    </location>
</feature>
<dbReference type="EMBL" id="AXNT01000035">
    <property type="protein sequence ID" value="KGM02773.1"/>
    <property type="molecule type" value="Genomic_DNA"/>
</dbReference>
<dbReference type="AlphaFoldDB" id="A0A0A0B996"/>
<gene>
    <name evidence="2" type="ORF">Q760_11185</name>
</gene>
<accession>A0A0A0B996</accession>
<dbReference type="SUPFAM" id="SSF103473">
    <property type="entry name" value="MFS general substrate transporter"/>
    <property type="match status" value="1"/>
</dbReference>
<feature type="transmembrane region" description="Helical" evidence="1">
    <location>
        <begin position="148"/>
        <end position="166"/>
    </location>
</feature>
<sequence length="415" mass="42217">MLRPYRDILSRPGALAFSASGLLARLPMSMAGIGIVLLVEALYDSYALAGRVSAVYVLTQALCSPRLARLVDRHGQARVMRPAIAVASAGLVGLTVAAAVHAPTPWLYATAVLAGATIGSFGAFVRARWNHLVRSPRELHSAYSLESAADELVFIVGPVLATTLAAGVTPTAALVVAVAGMLVGGYWFLGLRASEPPPSPAVVGAPRTRSVMRSGGMVVLAVVFVGMGTVFGATDVSTVAFAEENGRPDLAGVVLAVFAAGSLVSGLLYGAKHWVMPLWKRFALGMVALGIGASLFVLVTSMTVLAVVMFVAGFAIAPTIINGNGLVQHFVARERITEGLTIVGTTLGVGVSAGASLAGLAIDASGSHGGFLVVVGGAGLMVVATAVSLRTLRAGTADLGTGVDEPAPAREDAGR</sequence>
<feature type="transmembrane region" description="Helical" evidence="1">
    <location>
        <begin position="210"/>
        <end position="230"/>
    </location>
</feature>
<dbReference type="OrthoDB" id="9180256at2"/>
<keyword evidence="3" id="KW-1185">Reference proteome</keyword>
<evidence type="ECO:0000313" key="2">
    <source>
        <dbReference type="EMBL" id="KGM02773.1"/>
    </source>
</evidence>
<dbReference type="PANTHER" id="PTHR23542:SF1">
    <property type="entry name" value="MAJOR FACILITATOR SUPERFAMILY (MFS) PROFILE DOMAIN-CONTAINING PROTEIN"/>
    <property type="match status" value="1"/>
</dbReference>